<dbReference type="InterPro" id="IPR009061">
    <property type="entry name" value="DNA-bd_dom_put_sf"/>
</dbReference>
<dbReference type="InterPro" id="IPR041657">
    <property type="entry name" value="HTH_17"/>
</dbReference>
<dbReference type="eggNOG" id="ENOG502ZQVK">
    <property type="taxonomic scope" value="Bacteria"/>
</dbReference>
<dbReference type="RefSeq" id="WP_003324123.1">
    <property type="nucleotide sequence ID" value="NZ_ALPT02000118.1"/>
</dbReference>
<dbReference type="SUPFAM" id="SSF46955">
    <property type="entry name" value="Putative DNA-binding domain"/>
    <property type="match status" value="1"/>
</dbReference>
<name>A0A094YQ96_ALKAL</name>
<dbReference type="AlphaFoldDB" id="A0A094YQ96"/>
<keyword evidence="2" id="KW-0238">DNA-binding</keyword>
<gene>
    <name evidence="3" type="ORF">AJ85_15980</name>
    <name evidence="2" type="ORF">BALCAV_0221200</name>
</gene>
<dbReference type="NCBIfam" id="TIGR01764">
    <property type="entry name" value="excise"/>
    <property type="match status" value="1"/>
</dbReference>
<dbReference type="InterPro" id="IPR010093">
    <property type="entry name" value="SinI_DNA-bd"/>
</dbReference>
<evidence type="ECO:0000313" key="5">
    <source>
        <dbReference type="Proteomes" id="UP000297014"/>
    </source>
</evidence>
<dbReference type="Proteomes" id="UP000002754">
    <property type="component" value="Unassembled WGS sequence"/>
</dbReference>
<protein>
    <submittedName>
        <fullName evidence="2">DNA-binding protein</fullName>
    </submittedName>
</protein>
<feature type="domain" description="Helix-turn-helix" evidence="1">
    <location>
        <begin position="3"/>
        <end position="51"/>
    </location>
</feature>
<evidence type="ECO:0000313" key="2">
    <source>
        <dbReference type="EMBL" id="KGA95647.1"/>
    </source>
</evidence>
<dbReference type="Pfam" id="PF12728">
    <property type="entry name" value="HTH_17"/>
    <property type="match status" value="1"/>
</dbReference>
<reference evidence="3 5" key="2">
    <citation type="submission" date="2014-01" db="EMBL/GenBank/DDBJ databases">
        <title>Draft genome sequencing of Bacillus alcalophilus CGMCC 1.3604.</title>
        <authorList>
            <person name="Yang J."/>
            <person name="Diao L."/>
            <person name="Yang S."/>
        </authorList>
    </citation>
    <scope>NUCLEOTIDE SEQUENCE [LARGE SCALE GENOMIC DNA]</scope>
    <source>
        <strain evidence="3 5">CGMCC 1.3604</strain>
    </source>
</reference>
<keyword evidence="4" id="KW-1185">Reference proteome</keyword>
<evidence type="ECO:0000313" key="4">
    <source>
        <dbReference type="Proteomes" id="UP000002754"/>
    </source>
</evidence>
<dbReference type="GO" id="GO:0003677">
    <property type="term" value="F:DNA binding"/>
    <property type="evidence" value="ECO:0007669"/>
    <property type="project" value="UniProtKB-KW"/>
</dbReference>
<proteinExistence type="predicted"/>
<sequence>MELLKIPEVAKILKLSENRVYVLTKQGAIPSVKVSGSVRVLKEDLEKYIKGGGNSDTK</sequence>
<dbReference type="EMBL" id="ALPT02000118">
    <property type="protein sequence ID" value="KGA95647.1"/>
    <property type="molecule type" value="Genomic_DNA"/>
</dbReference>
<accession>A0A094YQ96</accession>
<organism evidence="2 4">
    <name type="scientific">Alkalihalobacillus alcalophilus ATCC 27647 = CGMCC 1.3604</name>
    <dbReference type="NCBI Taxonomy" id="1218173"/>
    <lineage>
        <taxon>Bacteria</taxon>
        <taxon>Bacillati</taxon>
        <taxon>Bacillota</taxon>
        <taxon>Bacilli</taxon>
        <taxon>Bacillales</taxon>
        <taxon>Bacillaceae</taxon>
        <taxon>Alkalihalobacillus</taxon>
    </lineage>
</organism>
<evidence type="ECO:0000313" key="3">
    <source>
        <dbReference type="EMBL" id="THG92209.1"/>
    </source>
</evidence>
<comment type="caution">
    <text evidence="2">The sequence shown here is derived from an EMBL/GenBank/DDBJ whole genome shotgun (WGS) entry which is preliminary data.</text>
</comment>
<dbReference type="Proteomes" id="UP000297014">
    <property type="component" value="Unassembled WGS sequence"/>
</dbReference>
<reference evidence="2 4" key="1">
    <citation type="journal article" date="2014" name="Genome Announc.">
        <title>Draft Genome Sequence of Bacillus alcalophilus AV1934, a Classic Alkaliphile Isolated from Human Feces in 1934.</title>
        <authorList>
            <person name="Attie O."/>
            <person name="Jayaprakash A."/>
            <person name="Shah H."/>
            <person name="Paulsen I.T."/>
            <person name="Morino M."/>
            <person name="Takahashi Y."/>
            <person name="Narumi I."/>
            <person name="Sachidanandam R."/>
            <person name="Satoh K."/>
            <person name="Ito M."/>
            <person name="Krulwich T.A."/>
        </authorList>
    </citation>
    <scope>NUCLEOTIDE SEQUENCE [LARGE SCALE GENOMIC DNA]</scope>
    <source>
        <strain evidence="2 4">AV1934</strain>
    </source>
</reference>
<evidence type="ECO:0000259" key="1">
    <source>
        <dbReference type="Pfam" id="PF12728"/>
    </source>
</evidence>
<dbReference type="STRING" id="1218173.BALCAV_0221200"/>
<dbReference type="EMBL" id="JALP01000014">
    <property type="protein sequence ID" value="THG92209.1"/>
    <property type="molecule type" value="Genomic_DNA"/>
</dbReference>